<dbReference type="EMBL" id="MU003719">
    <property type="protein sequence ID" value="KAF2803146.1"/>
    <property type="molecule type" value="Genomic_DNA"/>
</dbReference>
<accession>A0A6A6Y2T8</accession>
<dbReference type="SUPFAM" id="SSF53474">
    <property type="entry name" value="alpha/beta-Hydrolases"/>
    <property type="match status" value="1"/>
</dbReference>
<dbReference type="AlphaFoldDB" id="A0A6A6Y2T8"/>
<protein>
    <recommendedName>
        <fullName evidence="1">Peptidase S9 prolyl oligopeptidase catalytic domain-containing protein</fullName>
    </recommendedName>
</protein>
<feature type="domain" description="Peptidase S9 prolyl oligopeptidase catalytic" evidence="1">
    <location>
        <begin position="13"/>
        <end position="97"/>
    </location>
</feature>
<keyword evidence="3" id="KW-1185">Reference proteome</keyword>
<dbReference type="Gene3D" id="3.40.50.1820">
    <property type="entry name" value="alpha/beta hydrolase"/>
    <property type="match status" value="1"/>
</dbReference>
<evidence type="ECO:0000313" key="2">
    <source>
        <dbReference type="EMBL" id="KAF2803146.1"/>
    </source>
</evidence>
<reference evidence="2 4" key="1">
    <citation type="journal article" date="2020" name="Stud. Mycol.">
        <title>101 Dothideomycetes genomes: a test case for predicting lifestyles and emergence of pathogens.</title>
        <authorList>
            <person name="Haridas S."/>
            <person name="Albert R."/>
            <person name="Binder M."/>
            <person name="Bloem J."/>
            <person name="Labutti K."/>
            <person name="Salamov A."/>
            <person name="Andreopoulos B."/>
            <person name="Baker S."/>
            <person name="Barry K."/>
            <person name="Bills G."/>
            <person name="Bluhm B."/>
            <person name="Cannon C."/>
            <person name="Castanera R."/>
            <person name="Culley D."/>
            <person name="Daum C."/>
            <person name="Ezra D."/>
            <person name="Gonzalez J."/>
            <person name="Henrissat B."/>
            <person name="Kuo A."/>
            <person name="Liang C."/>
            <person name="Lipzen A."/>
            <person name="Lutzoni F."/>
            <person name="Magnuson J."/>
            <person name="Mondo S."/>
            <person name="Nolan M."/>
            <person name="Ohm R."/>
            <person name="Pangilinan J."/>
            <person name="Park H.-J."/>
            <person name="Ramirez L."/>
            <person name="Alfaro M."/>
            <person name="Sun H."/>
            <person name="Tritt A."/>
            <person name="Yoshinaga Y."/>
            <person name="Zwiers L.-H."/>
            <person name="Turgeon B."/>
            <person name="Goodwin S."/>
            <person name="Spatafora J."/>
            <person name="Crous P."/>
            <person name="Grigoriev I."/>
        </authorList>
    </citation>
    <scope>NUCLEOTIDE SEQUENCE</scope>
    <source>
        <strain evidence="2 4">CBS 304.34</strain>
    </source>
</reference>
<reference evidence="4" key="2">
    <citation type="submission" date="2020-04" db="EMBL/GenBank/DDBJ databases">
        <authorList>
            <consortium name="NCBI Genome Project"/>
        </authorList>
    </citation>
    <scope>NUCLEOTIDE SEQUENCE</scope>
    <source>
        <strain evidence="4">CBS 304.34</strain>
    </source>
</reference>
<evidence type="ECO:0000313" key="3">
    <source>
        <dbReference type="Proteomes" id="UP000504636"/>
    </source>
</evidence>
<dbReference type="InterPro" id="IPR029058">
    <property type="entry name" value="AB_hydrolase_fold"/>
</dbReference>
<dbReference type="GO" id="GO:0008236">
    <property type="term" value="F:serine-type peptidase activity"/>
    <property type="evidence" value="ECO:0007669"/>
    <property type="project" value="InterPro"/>
</dbReference>
<dbReference type="GeneID" id="54467077"/>
<name>A0A6A6Y2T8_9PEZI</name>
<dbReference type="GO" id="GO:0006508">
    <property type="term" value="P:proteolysis"/>
    <property type="evidence" value="ECO:0007669"/>
    <property type="project" value="InterPro"/>
</dbReference>
<organism evidence="2">
    <name type="scientific">Mytilinidion resinicola</name>
    <dbReference type="NCBI Taxonomy" id="574789"/>
    <lineage>
        <taxon>Eukaryota</taxon>
        <taxon>Fungi</taxon>
        <taxon>Dikarya</taxon>
        <taxon>Ascomycota</taxon>
        <taxon>Pezizomycotina</taxon>
        <taxon>Dothideomycetes</taxon>
        <taxon>Pleosporomycetidae</taxon>
        <taxon>Mytilinidiales</taxon>
        <taxon>Mytilinidiaceae</taxon>
        <taxon>Mytilinidion</taxon>
    </lineage>
</organism>
<proteinExistence type="predicted"/>
<dbReference type="InterPro" id="IPR001375">
    <property type="entry name" value="Peptidase_S9_cat"/>
</dbReference>
<gene>
    <name evidence="2 4" type="ORF">BDZ99DRAFT_526890</name>
</gene>
<dbReference type="Pfam" id="PF00326">
    <property type="entry name" value="Peptidase_S9"/>
    <property type="match status" value="1"/>
</dbReference>
<sequence>MPMFAQPEAGEIVPISPRAQIEQGAYRTPTFLVHGTGDDLIPWRQTQGTYEALVERGVPAGVRIVEGAEHLFDLRERGNKNWSVVREAYGWLVERLGDA</sequence>
<evidence type="ECO:0000313" key="4">
    <source>
        <dbReference type="RefSeq" id="XP_033570110.1"/>
    </source>
</evidence>
<dbReference type="RefSeq" id="XP_033570110.1">
    <property type="nucleotide sequence ID" value="XM_033726184.1"/>
</dbReference>
<evidence type="ECO:0000259" key="1">
    <source>
        <dbReference type="Pfam" id="PF00326"/>
    </source>
</evidence>
<reference evidence="4" key="3">
    <citation type="submission" date="2025-04" db="UniProtKB">
        <authorList>
            <consortium name="RefSeq"/>
        </authorList>
    </citation>
    <scope>IDENTIFICATION</scope>
    <source>
        <strain evidence="4">CBS 304.34</strain>
    </source>
</reference>
<dbReference type="OrthoDB" id="19653at2759"/>
<dbReference type="Proteomes" id="UP000504636">
    <property type="component" value="Unplaced"/>
</dbReference>